<protein>
    <submittedName>
        <fullName evidence="8">Serine/threonine-protein kinase PrkC</fullName>
        <ecNumber evidence="8">2.7.11.1</ecNumber>
    </submittedName>
</protein>
<dbReference type="PROSITE" id="PS50011">
    <property type="entry name" value="PROTEIN_KINASE_DOM"/>
    <property type="match status" value="1"/>
</dbReference>
<dbReference type="InterPro" id="IPR011009">
    <property type="entry name" value="Kinase-like_dom_sf"/>
</dbReference>
<dbReference type="EC" id="2.7.11.1" evidence="8"/>
<dbReference type="AlphaFoldDB" id="A0A5C5YU59"/>
<dbReference type="GO" id="GO:0004674">
    <property type="term" value="F:protein serine/threonine kinase activity"/>
    <property type="evidence" value="ECO:0007669"/>
    <property type="project" value="UniProtKB-EC"/>
</dbReference>
<dbReference type="Gene3D" id="3.30.200.20">
    <property type="entry name" value="Phosphorylase Kinase, domain 1"/>
    <property type="match status" value="1"/>
</dbReference>
<evidence type="ECO:0000256" key="5">
    <source>
        <dbReference type="PROSITE-ProRule" id="PRU10141"/>
    </source>
</evidence>
<feature type="domain" description="Protein kinase" evidence="7">
    <location>
        <begin position="54"/>
        <end position="326"/>
    </location>
</feature>
<feature type="binding site" evidence="5">
    <location>
        <position position="83"/>
    </location>
    <ligand>
        <name>ATP</name>
        <dbReference type="ChEBI" id="CHEBI:30616"/>
    </ligand>
</feature>
<organism evidence="8 9">
    <name type="scientific">Posidoniimonas polymericola</name>
    <dbReference type="NCBI Taxonomy" id="2528002"/>
    <lineage>
        <taxon>Bacteria</taxon>
        <taxon>Pseudomonadati</taxon>
        <taxon>Planctomycetota</taxon>
        <taxon>Planctomycetia</taxon>
        <taxon>Pirellulales</taxon>
        <taxon>Lacipirellulaceae</taxon>
        <taxon>Posidoniimonas</taxon>
    </lineage>
</organism>
<dbReference type="InterPro" id="IPR008271">
    <property type="entry name" value="Ser/Thr_kinase_AS"/>
</dbReference>
<keyword evidence="3 8" id="KW-0418">Kinase</keyword>
<dbReference type="Proteomes" id="UP000318478">
    <property type="component" value="Unassembled WGS sequence"/>
</dbReference>
<evidence type="ECO:0000256" key="6">
    <source>
        <dbReference type="SAM" id="Phobius"/>
    </source>
</evidence>
<dbReference type="Gene3D" id="1.10.510.10">
    <property type="entry name" value="Transferase(Phosphotransferase) domain 1"/>
    <property type="match status" value="1"/>
</dbReference>
<keyword evidence="1 8" id="KW-0808">Transferase</keyword>
<dbReference type="PROSITE" id="PS00108">
    <property type="entry name" value="PROTEIN_KINASE_ST"/>
    <property type="match status" value="1"/>
</dbReference>
<evidence type="ECO:0000313" key="9">
    <source>
        <dbReference type="Proteomes" id="UP000318478"/>
    </source>
</evidence>
<feature type="transmembrane region" description="Helical" evidence="6">
    <location>
        <begin position="419"/>
        <end position="440"/>
    </location>
</feature>
<dbReference type="CDD" id="cd14014">
    <property type="entry name" value="STKc_PknB_like"/>
    <property type="match status" value="1"/>
</dbReference>
<evidence type="ECO:0000256" key="2">
    <source>
        <dbReference type="ARBA" id="ARBA00022741"/>
    </source>
</evidence>
<dbReference type="InterPro" id="IPR017441">
    <property type="entry name" value="Protein_kinase_ATP_BS"/>
</dbReference>
<keyword evidence="6" id="KW-1133">Transmembrane helix</keyword>
<sequence>MSRDLRQPDDSSDLGRVASPGLSDIIRRLDQLWDEHPLTPSSLYDLEGQEIGGCRLLGVVGQGAFGIVYHARDEQGGRDVAIKVPRPEVVLHAQRMQRFRNEAIAAATLDHPAIVPVYATEFEGPAPHIMSEYIDGPDLGEWLARAARPVDFEPAVRFILKLVDAVQHAHGRGVTHRDLKPGNVLLQPTASRPLSLDDYSPRLTDFGLAGFDAVETRCTSSSMMIGTPLYMPPEQAAGGVADWPAADIYSLGVLLFELITKQTPYQGLTYPQLLQQMQVERAPDFAAARSDVPRGLQAIVTKCLRHDASDRYESAGELAADLARFLNGERPHAPPVRVTDPLVRWMRRPERLRQAALWTTCYQAGTIFWMCLVIAIAAICEVFPAGTAAKSVVALGVVCGLVHCPKALLGWAMLSGVRWAYPVSLLSSAVLLGVFIYSTLAESIAFEWNYPTRFSKVSNFSILILGSTIECGLHLLAWPAWTRRIRAGKSLS</sequence>
<accession>A0A5C5YU59</accession>
<dbReference type="PANTHER" id="PTHR43289">
    <property type="entry name" value="MITOGEN-ACTIVATED PROTEIN KINASE KINASE KINASE 20-RELATED"/>
    <property type="match status" value="1"/>
</dbReference>
<keyword evidence="2 5" id="KW-0547">Nucleotide-binding</keyword>
<evidence type="ECO:0000256" key="3">
    <source>
        <dbReference type="ARBA" id="ARBA00022777"/>
    </source>
</evidence>
<evidence type="ECO:0000256" key="1">
    <source>
        <dbReference type="ARBA" id="ARBA00022679"/>
    </source>
</evidence>
<comment type="caution">
    <text evidence="8">The sequence shown here is derived from an EMBL/GenBank/DDBJ whole genome shotgun (WGS) entry which is preliminary data.</text>
</comment>
<dbReference type="PANTHER" id="PTHR43289:SF34">
    <property type="entry name" value="SERINE_THREONINE-PROTEIN KINASE YBDM-RELATED"/>
    <property type="match status" value="1"/>
</dbReference>
<dbReference type="SMART" id="SM00220">
    <property type="entry name" value="S_TKc"/>
    <property type="match status" value="1"/>
</dbReference>
<feature type="transmembrane region" description="Helical" evidence="6">
    <location>
        <begin position="355"/>
        <end position="379"/>
    </location>
</feature>
<keyword evidence="6" id="KW-0812">Transmembrane</keyword>
<dbReference type="PROSITE" id="PS00107">
    <property type="entry name" value="PROTEIN_KINASE_ATP"/>
    <property type="match status" value="1"/>
</dbReference>
<evidence type="ECO:0000313" key="8">
    <source>
        <dbReference type="EMBL" id="TWT78562.1"/>
    </source>
</evidence>
<reference evidence="8 9" key="1">
    <citation type="submission" date="2019-02" db="EMBL/GenBank/DDBJ databases">
        <title>Deep-cultivation of Planctomycetes and their phenomic and genomic characterization uncovers novel biology.</title>
        <authorList>
            <person name="Wiegand S."/>
            <person name="Jogler M."/>
            <person name="Boedeker C."/>
            <person name="Pinto D."/>
            <person name="Vollmers J."/>
            <person name="Rivas-Marin E."/>
            <person name="Kohn T."/>
            <person name="Peeters S.H."/>
            <person name="Heuer A."/>
            <person name="Rast P."/>
            <person name="Oberbeckmann S."/>
            <person name="Bunk B."/>
            <person name="Jeske O."/>
            <person name="Meyerdierks A."/>
            <person name="Storesund J.E."/>
            <person name="Kallscheuer N."/>
            <person name="Luecker S."/>
            <person name="Lage O.M."/>
            <person name="Pohl T."/>
            <person name="Merkel B.J."/>
            <person name="Hornburger P."/>
            <person name="Mueller R.-W."/>
            <person name="Bruemmer F."/>
            <person name="Labrenz M."/>
            <person name="Spormann A.M."/>
            <person name="Op Den Camp H."/>
            <person name="Overmann J."/>
            <person name="Amann R."/>
            <person name="Jetten M.S.M."/>
            <person name="Mascher T."/>
            <person name="Medema M.H."/>
            <person name="Devos D.P."/>
            <person name="Kaster A.-K."/>
            <person name="Ovreas L."/>
            <person name="Rohde M."/>
            <person name="Galperin M.Y."/>
            <person name="Jogler C."/>
        </authorList>
    </citation>
    <scope>NUCLEOTIDE SEQUENCE [LARGE SCALE GENOMIC DNA]</scope>
    <source>
        <strain evidence="8 9">Pla123a</strain>
    </source>
</reference>
<evidence type="ECO:0000259" key="7">
    <source>
        <dbReference type="PROSITE" id="PS50011"/>
    </source>
</evidence>
<keyword evidence="9" id="KW-1185">Reference proteome</keyword>
<dbReference type="Pfam" id="PF00069">
    <property type="entry name" value="Pkinase"/>
    <property type="match status" value="1"/>
</dbReference>
<feature type="transmembrane region" description="Helical" evidence="6">
    <location>
        <begin position="391"/>
        <end position="412"/>
    </location>
</feature>
<dbReference type="SUPFAM" id="SSF56112">
    <property type="entry name" value="Protein kinase-like (PK-like)"/>
    <property type="match status" value="1"/>
</dbReference>
<name>A0A5C5YU59_9BACT</name>
<dbReference type="RefSeq" id="WP_146585119.1">
    <property type="nucleotide sequence ID" value="NZ_SJPO01000002.1"/>
</dbReference>
<dbReference type="EMBL" id="SJPO01000002">
    <property type="protein sequence ID" value="TWT78562.1"/>
    <property type="molecule type" value="Genomic_DNA"/>
</dbReference>
<feature type="transmembrane region" description="Helical" evidence="6">
    <location>
        <begin position="460"/>
        <end position="481"/>
    </location>
</feature>
<keyword evidence="6" id="KW-0472">Membrane</keyword>
<dbReference type="GO" id="GO:0005524">
    <property type="term" value="F:ATP binding"/>
    <property type="evidence" value="ECO:0007669"/>
    <property type="project" value="UniProtKB-UniRule"/>
</dbReference>
<keyword evidence="4 5" id="KW-0067">ATP-binding</keyword>
<evidence type="ECO:0000256" key="4">
    <source>
        <dbReference type="ARBA" id="ARBA00022840"/>
    </source>
</evidence>
<proteinExistence type="predicted"/>
<dbReference type="InterPro" id="IPR000719">
    <property type="entry name" value="Prot_kinase_dom"/>
</dbReference>
<gene>
    <name evidence="8" type="primary">prkC_2</name>
    <name evidence="8" type="ORF">Pla123a_13550</name>
</gene>
<dbReference type="OrthoDB" id="6111975at2"/>